<keyword evidence="3" id="KW-1185">Reference proteome</keyword>
<protein>
    <submittedName>
        <fullName evidence="2">Uncharacterized protein</fullName>
    </submittedName>
</protein>
<name>A0A653DTJ4_CALMS</name>
<dbReference type="AlphaFoldDB" id="A0A653DTJ4"/>
<evidence type="ECO:0000256" key="1">
    <source>
        <dbReference type="SAM" id="Phobius"/>
    </source>
</evidence>
<dbReference type="EMBL" id="CAACVG010014688">
    <property type="protein sequence ID" value="VEN63538.1"/>
    <property type="molecule type" value="Genomic_DNA"/>
</dbReference>
<organism evidence="2 3">
    <name type="scientific">Callosobruchus maculatus</name>
    <name type="common">Southern cowpea weevil</name>
    <name type="synonym">Pulse bruchid</name>
    <dbReference type="NCBI Taxonomy" id="64391"/>
    <lineage>
        <taxon>Eukaryota</taxon>
        <taxon>Metazoa</taxon>
        <taxon>Ecdysozoa</taxon>
        <taxon>Arthropoda</taxon>
        <taxon>Hexapoda</taxon>
        <taxon>Insecta</taxon>
        <taxon>Pterygota</taxon>
        <taxon>Neoptera</taxon>
        <taxon>Endopterygota</taxon>
        <taxon>Coleoptera</taxon>
        <taxon>Polyphaga</taxon>
        <taxon>Cucujiformia</taxon>
        <taxon>Chrysomeloidea</taxon>
        <taxon>Chrysomelidae</taxon>
        <taxon>Bruchinae</taxon>
        <taxon>Bruchini</taxon>
        <taxon>Callosobruchus</taxon>
    </lineage>
</organism>
<keyword evidence="1" id="KW-0812">Transmembrane</keyword>
<keyword evidence="1" id="KW-1133">Transmembrane helix</keyword>
<evidence type="ECO:0000313" key="3">
    <source>
        <dbReference type="Proteomes" id="UP000410492"/>
    </source>
</evidence>
<gene>
    <name evidence="2" type="ORF">CALMAC_LOCUS20340</name>
</gene>
<sequence>MTLSVSHGDLLKPKDLPQMREVWQVFKKKKGRNTDSINYYFLIFILYFFIKSWQKNRCAMSKNRR</sequence>
<accession>A0A653DTJ4</accession>
<reference evidence="2 3" key="1">
    <citation type="submission" date="2019-01" db="EMBL/GenBank/DDBJ databases">
        <authorList>
            <person name="Sayadi A."/>
        </authorList>
    </citation>
    <scope>NUCLEOTIDE SEQUENCE [LARGE SCALE GENOMIC DNA]</scope>
</reference>
<evidence type="ECO:0000313" key="2">
    <source>
        <dbReference type="EMBL" id="VEN63538.1"/>
    </source>
</evidence>
<feature type="transmembrane region" description="Helical" evidence="1">
    <location>
        <begin position="37"/>
        <end position="54"/>
    </location>
</feature>
<keyword evidence="1" id="KW-0472">Membrane</keyword>
<proteinExistence type="predicted"/>
<dbReference type="Proteomes" id="UP000410492">
    <property type="component" value="Unassembled WGS sequence"/>
</dbReference>